<reference evidence="2 3" key="1">
    <citation type="submission" date="2018-04" db="EMBL/GenBank/DDBJ databases">
        <authorList>
            <person name="Zhang X."/>
            <person name="Yuan J."/>
            <person name="Li F."/>
            <person name="Xiang J."/>
        </authorList>
    </citation>
    <scope>NUCLEOTIDE SEQUENCE [LARGE SCALE GENOMIC DNA]</scope>
    <source>
        <tissue evidence="2">Muscle</tissue>
    </source>
</reference>
<feature type="region of interest" description="Disordered" evidence="1">
    <location>
        <begin position="345"/>
        <end position="394"/>
    </location>
</feature>
<dbReference type="EMBL" id="QCYY01001714">
    <property type="protein sequence ID" value="ROT75908.1"/>
    <property type="molecule type" value="Genomic_DNA"/>
</dbReference>
<feature type="compositionally biased region" description="Low complexity" evidence="1">
    <location>
        <begin position="85"/>
        <end position="101"/>
    </location>
</feature>
<dbReference type="AlphaFoldDB" id="A0A3R7PLM6"/>
<evidence type="ECO:0000313" key="3">
    <source>
        <dbReference type="Proteomes" id="UP000283509"/>
    </source>
</evidence>
<gene>
    <name evidence="2" type="ORF">C7M84_005529</name>
</gene>
<sequence>MTIVGAEILQHERRSQCVNIIKVPFLPCFCLYSAPFSPPHQPPPNPHLSHLSLPAPVVPTEVFNSHSFPSSFPPSISPPLPLSPQSPSSSLRPFPSSSLSPTPLPPPPLPLQSPNPSPSLPPPHSISPLGSPPPPSPPPPSVIQRSIKCLSIRTVRSLVKKSQAKTTSSKIPGDKAGKIKPGGRQKPPSPPPLNSPSTCRYHPLPAPPYPPPPPTMQMAAQSRQISQEKASSSAVGLRHNLTARPTTAHAYLAGGEGTHTGPASLSRGTSPAGIKGTLRNGPQTASRYPATASTSGSSRGSNQIMLVPRVHRGHRCHSDPLSRRVTRPWPSHLRLVTWVASLGPSTPSPPVPLLPPPFSHPPRTRPCLSPRELPREATRTRSHKHPGISPSISQ</sequence>
<feature type="region of interest" description="Disordered" evidence="1">
    <location>
        <begin position="74"/>
        <end position="143"/>
    </location>
</feature>
<proteinExistence type="predicted"/>
<feature type="compositionally biased region" description="Low complexity" evidence="1">
    <location>
        <begin position="290"/>
        <end position="301"/>
    </location>
</feature>
<accession>A0A3R7PLM6</accession>
<dbReference type="PRINTS" id="PR01217">
    <property type="entry name" value="PRICHEXTENSN"/>
</dbReference>
<feature type="compositionally biased region" description="Pro residues" evidence="1">
    <location>
        <begin position="346"/>
        <end position="360"/>
    </location>
</feature>
<comment type="caution">
    <text evidence="2">The sequence shown here is derived from an EMBL/GenBank/DDBJ whole genome shotgun (WGS) entry which is preliminary data.</text>
</comment>
<reference evidence="2 3" key="2">
    <citation type="submission" date="2019-01" db="EMBL/GenBank/DDBJ databases">
        <title>The decoding of complex shrimp genome reveals the adaptation for benthos swimmer, frequently molting mechanism and breeding impact on genome.</title>
        <authorList>
            <person name="Sun Y."/>
            <person name="Gao Y."/>
            <person name="Yu Y."/>
        </authorList>
    </citation>
    <scope>NUCLEOTIDE SEQUENCE [LARGE SCALE GENOMIC DNA]</scope>
    <source>
        <tissue evidence="2">Muscle</tissue>
    </source>
</reference>
<feature type="region of interest" description="Disordered" evidence="1">
    <location>
        <begin position="157"/>
        <end position="218"/>
    </location>
</feature>
<evidence type="ECO:0000313" key="2">
    <source>
        <dbReference type="EMBL" id="ROT75908.1"/>
    </source>
</evidence>
<feature type="compositionally biased region" description="Pro residues" evidence="1">
    <location>
        <begin position="204"/>
        <end position="215"/>
    </location>
</feature>
<organism evidence="2 3">
    <name type="scientific">Penaeus vannamei</name>
    <name type="common">Whiteleg shrimp</name>
    <name type="synonym">Litopenaeus vannamei</name>
    <dbReference type="NCBI Taxonomy" id="6689"/>
    <lineage>
        <taxon>Eukaryota</taxon>
        <taxon>Metazoa</taxon>
        <taxon>Ecdysozoa</taxon>
        <taxon>Arthropoda</taxon>
        <taxon>Crustacea</taxon>
        <taxon>Multicrustacea</taxon>
        <taxon>Malacostraca</taxon>
        <taxon>Eumalacostraca</taxon>
        <taxon>Eucarida</taxon>
        <taxon>Decapoda</taxon>
        <taxon>Dendrobranchiata</taxon>
        <taxon>Penaeoidea</taxon>
        <taxon>Penaeidae</taxon>
        <taxon>Penaeus</taxon>
    </lineage>
</organism>
<protein>
    <submittedName>
        <fullName evidence="2">Uncharacterized protein</fullName>
    </submittedName>
</protein>
<dbReference type="Proteomes" id="UP000283509">
    <property type="component" value="Unassembled WGS sequence"/>
</dbReference>
<name>A0A3R7PLM6_PENVA</name>
<feature type="compositionally biased region" description="Pro residues" evidence="1">
    <location>
        <begin position="74"/>
        <end position="84"/>
    </location>
</feature>
<feature type="compositionally biased region" description="Pro residues" evidence="1">
    <location>
        <begin position="102"/>
        <end position="141"/>
    </location>
</feature>
<keyword evidence="3" id="KW-1185">Reference proteome</keyword>
<feature type="region of interest" description="Disordered" evidence="1">
    <location>
        <begin position="252"/>
        <end position="301"/>
    </location>
</feature>
<evidence type="ECO:0000256" key="1">
    <source>
        <dbReference type="SAM" id="MobiDB-lite"/>
    </source>
</evidence>
<dbReference type="STRING" id="6689.A0A3R7PLM6"/>